<dbReference type="AlphaFoldDB" id="A0A2P8E866"/>
<gene>
    <name evidence="1" type="ORF">CLV48_103170</name>
</gene>
<comment type="caution">
    <text evidence="1">The sequence shown here is derived from an EMBL/GenBank/DDBJ whole genome shotgun (WGS) entry which is preliminary data.</text>
</comment>
<evidence type="ECO:0000313" key="2">
    <source>
        <dbReference type="Proteomes" id="UP000240708"/>
    </source>
</evidence>
<proteinExistence type="predicted"/>
<name>A0A2P8E866_9BACT</name>
<reference evidence="1 2" key="1">
    <citation type="submission" date="2018-03" db="EMBL/GenBank/DDBJ databases">
        <title>Genomic Encyclopedia of Archaeal and Bacterial Type Strains, Phase II (KMG-II): from individual species to whole genera.</title>
        <authorList>
            <person name="Goeker M."/>
        </authorList>
    </citation>
    <scope>NUCLEOTIDE SEQUENCE [LARGE SCALE GENOMIC DNA]</scope>
    <source>
        <strain evidence="1 2">DSM 28057</strain>
    </source>
</reference>
<sequence>MWIASKDGFVSIVQHRDLMDTLMVRARVKMDLLSLFTEERILETPDADYRFRVLVPKREMAAIFAEKIKEITYPNFKNEIAQIQSQRDKFSVYHKIWKLMWDYSKNKKL</sequence>
<organism evidence="1 2">
    <name type="scientific">Cecembia rubra</name>
    <dbReference type="NCBI Taxonomy" id="1485585"/>
    <lineage>
        <taxon>Bacteria</taxon>
        <taxon>Pseudomonadati</taxon>
        <taxon>Bacteroidota</taxon>
        <taxon>Cytophagia</taxon>
        <taxon>Cytophagales</taxon>
        <taxon>Cyclobacteriaceae</taxon>
        <taxon>Cecembia</taxon>
    </lineage>
</organism>
<keyword evidence="2" id="KW-1185">Reference proteome</keyword>
<dbReference type="EMBL" id="PYGF01000003">
    <property type="protein sequence ID" value="PSL05655.1"/>
    <property type="molecule type" value="Genomic_DNA"/>
</dbReference>
<dbReference type="Proteomes" id="UP000240708">
    <property type="component" value="Unassembled WGS sequence"/>
</dbReference>
<dbReference type="RefSeq" id="WP_146140079.1">
    <property type="nucleotide sequence ID" value="NZ_JAUVYL010000014.1"/>
</dbReference>
<protein>
    <submittedName>
        <fullName evidence="1">Uncharacterized protein</fullName>
    </submittedName>
</protein>
<dbReference type="OrthoDB" id="825894at2"/>
<accession>A0A2P8E866</accession>
<evidence type="ECO:0000313" key="1">
    <source>
        <dbReference type="EMBL" id="PSL05655.1"/>
    </source>
</evidence>